<keyword evidence="2" id="KW-1185">Reference proteome</keyword>
<proteinExistence type="predicted"/>
<evidence type="ECO:0000313" key="1">
    <source>
        <dbReference type="EMBL" id="MES0873054.1"/>
    </source>
</evidence>
<protein>
    <submittedName>
        <fullName evidence="1">Uncharacterized protein</fullName>
    </submittedName>
</protein>
<reference evidence="1 2" key="1">
    <citation type="submission" date="2024-06" db="EMBL/GenBank/DDBJ databases">
        <authorList>
            <person name="Li Z."/>
            <person name="Jiang Y."/>
        </authorList>
    </citation>
    <scope>NUCLEOTIDE SEQUENCE [LARGE SCALE GENOMIC DNA]</scope>
    <source>
        <strain evidence="1 2">HSW-8</strain>
    </source>
</reference>
<accession>A0ABV2A9A1</accession>
<comment type="caution">
    <text evidence="1">The sequence shown here is derived from an EMBL/GenBank/DDBJ whole genome shotgun (WGS) entry which is preliminary data.</text>
</comment>
<dbReference type="Proteomes" id="UP001465331">
    <property type="component" value="Unassembled WGS sequence"/>
</dbReference>
<organism evidence="1 2">
    <name type="scientific">Sinimarinibacterium thermocellulolyticum</name>
    <dbReference type="NCBI Taxonomy" id="3170016"/>
    <lineage>
        <taxon>Bacteria</taxon>
        <taxon>Pseudomonadati</taxon>
        <taxon>Pseudomonadota</taxon>
        <taxon>Gammaproteobacteria</taxon>
        <taxon>Nevskiales</taxon>
        <taxon>Nevskiaceae</taxon>
        <taxon>Sinimarinibacterium</taxon>
    </lineage>
</organism>
<dbReference type="RefSeq" id="WP_352887424.1">
    <property type="nucleotide sequence ID" value="NZ_JBEPIJ010000003.1"/>
</dbReference>
<sequence>MLLIPIIFTLPEPASGRNGGSFVCRLAALLLDPRSTMPRMRSSLSISQPYAPICASFSLALALMLSRGTDGSLMSAPDCVLRSGDRILFCGRDGTRGDMEMGALHSQGLGIAVTSSDVPDALVWRRLSQRRGRIPTAADGS</sequence>
<dbReference type="EMBL" id="JBEPIJ010000003">
    <property type="protein sequence ID" value="MES0873054.1"/>
    <property type="molecule type" value="Genomic_DNA"/>
</dbReference>
<name>A0ABV2A9A1_9GAMM</name>
<gene>
    <name evidence="1" type="ORF">ABSH63_03380</name>
</gene>
<evidence type="ECO:0000313" key="2">
    <source>
        <dbReference type="Proteomes" id="UP001465331"/>
    </source>
</evidence>